<evidence type="ECO:0000259" key="3">
    <source>
        <dbReference type="SMART" id="SM00912"/>
    </source>
</evidence>
<protein>
    <submittedName>
        <fullName evidence="4">Filamentous hemagglutinin family outer membrane protein</fullName>
    </submittedName>
</protein>
<keyword evidence="2" id="KW-0732">Signal</keyword>
<feature type="signal peptide" evidence="2">
    <location>
        <begin position="1"/>
        <end position="31"/>
    </location>
</feature>
<evidence type="ECO:0000313" key="5">
    <source>
        <dbReference type="Proteomes" id="UP000011124"/>
    </source>
</evidence>
<gene>
    <name evidence="4" type="ordered locus">Selsp_0430</name>
</gene>
<dbReference type="Pfam" id="PF18657">
    <property type="entry name" value="YDG"/>
    <property type="match status" value="1"/>
</dbReference>
<sequence length="3974" mass="422285">MRGMSKKDALACQVSLGLFAGLLGIASTAHGAPIHDGGTLAADGKKAGNVTIDTATANTTKITSTQSNNVIGWKDFSIKSTETVEFDGGVTTGPNAKNYLNIVTGNVTSHIDGKMTGGNNVYIANSHGVIFGKDASVDVGNLYVTTQDLTGVDYSQAANSSKIGAGTVIDTPANGKAAASAKADVVSLVDNASGKNLKADKIVLEGRSVRIMNDANIESSEVYTLANTDPLKVEAGGEKEVRPYTGYVHVGHTNTGIPTDPLPTVGSGGKYKNLTQDNLYKLIGSEADLDLIELNKNYMLSRDITLTGTQSPIGTSATPFTGKFDGMFHTISGLTLGAGTSTEYTGLFGTTNGATIMNVGLKNANLSTVQYGGGLVGHAKGNTVISAVYNESTTSIGAGSYAGGIVGMLDGSSLDHAYNTATVTQGGGLAGAITGNVKIYAVYNTGTTIGGVSAGVYQVLDSYVAGSFIKDAYTTTADLTAPTTQNFIFNSYTKNSSGEATLVVPSGTSTAKNAKQAATYEGWDISDEGGANTTWRIFEGHSTPLLTAFMKGTVQAEYSYADFQQAGHGHSDNIASGYTVQAADKQTDGSYVARAGKESNDGKSISRVYNADYLKIAKKNNDGSYSAITDVNDADLKLYGADDRSLVHLSQGTAGGGRRNAGSNAAYDGVDGKGGREAMLYGEQHGYDIAGANVTIGKRKVIGDVGQMGKIQREYDGTANAGDAFKAALTAGNVVVRTEGLVDGDGATMTINTDGVTFREKGNWTSGAALSPNAGYNKSIYVDSSKVNFGDADGNYEFDATKINDKNLTGNILQKTIKAKLTTDTGINKTYDGTSKVLKAQYQPDPNLILDSSTPLVGTNDVTLNQADVTVKYKDKTTKAEVENAGTGHGVAYEGIKLKSTTAGMTKNYKLVDKEGNVLYREAIDDDPNAAAAVTSGGTLWGTGTIERRKLDASHFSITGASKIYDGKDYLLVDGTENKVEVAVNEDAGKATDTTQKGLVDKDKDNLKFTISAADGKAYYKNASNANTKDVYSATSPNGAQFLSYTLKASGSALQNYAFDDGATTKDLTTADTYDIKNAAAIKPREITVDLLKKTGIDKVYDGNENVKDENKVFGTNFGYADGTTDKTKLVEGDGAEIKATSAVYKKKTSGSEAGDKDVSRTAAGNVIEDGKDVEYKIELTGADATTAAAAAANYRLKYSVGTQTTNGTVGSAITMTGTGKITPRELVLNNLPEVVRSYDRTSNVYAKQLKDKGYNSVTSDLGENVALTLGADTDVVGTYYESAAADAEKATDANYRSDGTTQISGKPAQYTVRYKSDFKPTITDGNYVLKDASTSTGTGKITTFVANSTNFKMDFGVQSKVFDGTAAAGDHNQLSKLELDFGNGQKLDFLHTPQKSYERIGEFGNEHANVDKDGNALVIGGTTKTAYSFTFKVKPILGTNASDNYDLSALSPSADGYISMTKALHGKIAQRKLQATLVNPQHEKVYDGTKDVTNGKGEKLTGSSIVLLDNLAPKELGGTYGDGSDIVGEYDNKNVQSNKHVVTYKLKISPNGYENDYYFVDKNNTVVTELKGEGVIKPREIDVDFNYARKTYDGTSAVDKSVPPSGTWGYTLKPHDESADMRTKVQTLLNNEHPTLNTAVLTGTYVGENGTTPQSDAGEYTDRVKYSNIQAALQDSNYKMVSDTRIGSGKIDKRTFNAADLNLDISAARKTYDGTTLVKKAGGKAEDYITGLTMNLGGTPKTYVKNTDYSLKSATYANPNVSANTGTGSVTYTISLKKSDGTNGSLLNNYEFTNLPTGYSFDAANGTLSRTVANGTIDKRKVYAHVKDVSKIYNADIDVRGGSGNGHPLSSSELVTFDNKLNGTAVDDTGLIEAHKSLNATTASYRDKTAGTGNKTVDYTLSIDSDPAIAGNYAFHDGKTGAAVPVNGSGKYVLTTTTNTINRRALKIQTQAGVTKAFDNTDVVKVGNAPSTTGQGLSFVGGDKQGSDTVDLNTTYTRVYKSKNATKTAASKKNNIKYNNIQLTGADAANYYLADSTGKALDADTTLGFFKTTGDGEITPFQVTKNNFKLKFRTQPIKKTYDGTANVGVGDAAHNQPARWEDYITDSYVTDGGGTKLFDIDVEKVKSATYRNAGNTADDKNVGQNKKVLFNLKFSDAAQNNFEFSSDFYTADADGNQMLSDGTYNRYTKGDIEKRVLQANLAHGTDIRKVYDGTKAADKSNLSILNFVEADKDKLTTTATFDKATATVDPGAAATNTRQITYTATLTGDAADNYAFDTLTGPASKTLTATGDIERRKVYAKVTGAREKTYDADTKVLIGGTEREGEALVSFGKSADNNKDTGLLTGYGTNKTTAAYAGANAADASDTANKRVDYTLKIDGKDADGTDYANNYVVYDAVNPNTVVYNKAAGTNLGLTTTNNKIDRAPLYLTATHATKQYDGTKTVKKPETLLNITGGWQGGEGGNLNRTGTGSYTAEYQDANVNTKGVDYKNVKIVGTGTKPAKASNYYLSYNGAKLTPSSSETYALHGTGDITKRQLTGGALKVGFKTDPIRKYYDGTADVKSPAPKTYVNNIRATYKDENGHDQTIDVKNYTVERADYLAKSADVAAKDVGKGKDVKFQFAMNDGNFDYSGVTGATLGADGVYRFSQNYDRDAAGVGRGEIIGRRVALTLHLVQKVYDGTKDVKNGYYTKDAKTGKLVEHNPNLDWKKVITLDGDGKIGGDENSGFAHGEKLDFNATGEYKDANANRDPHYTGAIQPANKDVTYKMRLKDATANKNYTFQIRVVDEAGNTLKTATSQSFIDPQTGEGHMFDGLGNIWQKQLTLTKTNGWGKNYDGNANVTDAVKKGLQFDGVAQSDKGFFNFSDPANARANTFAGKLSGRYGDRAVEGSFLDTPGNTAVYKHVKRPQGNLNGTPEARDVELTGVKDALASLQTPGSVANNYFYDGDNTVYGTGVIKPLTLDLKKTWLKNGADFSKTYDGDPLAKIGGKALSPENKQAFHDKLKLSVDLGTGEKPIELDYTLYGDEKGDYEGYRPHYENLSGGHAHHGQSDANVKNSADPADTLNKDIVYKLKRINGDKAWANQAEGARYKDWELSENPSGADLRLSDAATDTHTDNKSGLRAVITPRKVEVQADAYSKIYDGTSSLTAPSLSAGELAKKQQELRSKLHVTDKDAAKMLKDDGIDFTVDTAASHFLNKDSRKADADVARDGAGNVLKDAKGNVLKDGKLVEYRLQKTGDAVKQGNYELPSAALPSGVQTDTVLGTGSITPRIVRVAFDPASTAAPDKIYDGTQYAVKDGKIHSRTFKLVDAVGDEGVVAADAGDVKLNQTHNVGKFASPNVKKDKNGVQAQDVTYHESIELTNGRNKAGNYTLVKSNLKDSAKITPRPITATLKHEPIVKEYDGTETVKDFVHRTSAGKVETTLQREGNINLVDKNAKVTGISAPAQPTWEAKDKARGMTLTKAEYDNKNVGKNKHVTYDIAMNSHNYMLVDAAGSSLMSGDRKAQITSDKGQIDRRKVFVGLGKSADKVYDGNRVVRDALDDLSFTYNGTGVESPQKGLVAEEAQKVKKALRVSGVYTDDADAAKNDSEEYKHHKVRYTFEKDETRDPILANYEITTKNGNNTIDDTKGIIRRRTLNVVPDSQATYERRGNVNYTGHIEDGSKAANRGSDLTQEVKNDLQRFNSGVFTYGPTKGSVDYDTPDWNELQGWYMRDGKKTLASGAYDKNYTLNPVPARLFVAPRTDGVDRTLRPDGQVYVRASYDENDTFGAHRGSDASLAYTGTGVNYGGMKPQQGTSTNAGDAGIRQQGTGTNIGSSAGVGGAAVANGKVQGATGAVNEAARAAGAQPGASVKPQGAQSGAAVKPQGAASAVGSAGSAVGAGNVVDRGLAAAAGMSVGASSDARTGASSSRRSADYSSSAGSYADGSSRAADRGLANALGKGVGSAGYYSGKGYSHTNDDEEEEIKKKTKASA</sequence>
<feature type="compositionally biased region" description="Low complexity" evidence="1">
    <location>
        <begin position="3947"/>
        <end position="3956"/>
    </location>
</feature>
<dbReference type="InterPro" id="IPR011050">
    <property type="entry name" value="Pectin_lyase_fold/virulence"/>
</dbReference>
<dbReference type="InterPro" id="IPR008638">
    <property type="entry name" value="FhaB/CdiA-like_TPS"/>
</dbReference>
<reference evidence="4 5" key="1">
    <citation type="submission" date="2011-04" db="EMBL/GenBank/DDBJ databases">
        <title>The complete genome of Selenomonas sputigena DSM 20758.</title>
        <authorList>
            <consortium name="US DOE Joint Genome Institute (JGI-PGF)"/>
            <person name="Lucas S."/>
            <person name="Copeland A."/>
            <person name="Lapidus A."/>
            <person name="Bruce D."/>
            <person name="Goodwin L."/>
            <person name="Pitluck S."/>
            <person name="Peters L."/>
            <person name="Kyrpides N."/>
            <person name="Mavromatis K."/>
            <person name="Ivanova N."/>
            <person name="Ovchinnikova G."/>
            <person name="Teshima H."/>
            <person name="Detter J.C."/>
            <person name="Tapia R."/>
            <person name="Han C."/>
            <person name="Land M."/>
            <person name="Hauser L."/>
            <person name="Markowitz V."/>
            <person name="Cheng J.-F."/>
            <person name="Hugenholtz P."/>
            <person name="Woyke T."/>
            <person name="Wu D."/>
            <person name="Gronow S."/>
            <person name="Wellnitz S."/>
            <person name="Schneider S."/>
            <person name="Klenk H.-P."/>
            <person name="Eisen J.A."/>
        </authorList>
    </citation>
    <scope>NUCLEOTIDE SEQUENCE [LARGE SCALE GENOMIC DNA]</scope>
    <source>
        <strain evidence="5">ATCC 35185 / DSM 20758 / VPI D19B-28</strain>
    </source>
</reference>
<evidence type="ECO:0000256" key="2">
    <source>
        <dbReference type="SAM" id="SignalP"/>
    </source>
</evidence>
<keyword evidence="5" id="KW-1185">Reference proteome</keyword>
<feature type="chain" id="PRO_5003313479" evidence="2">
    <location>
        <begin position="32"/>
        <end position="3974"/>
    </location>
</feature>
<name>F4EYJ5_SELS3</name>
<feature type="domain" description="Filamentous haemagglutinin FhaB/tRNA nuclease CdiA-like TPS" evidence="3">
    <location>
        <begin position="46"/>
        <end position="153"/>
    </location>
</feature>
<organism evidence="4 5">
    <name type="scientific">Selenomonas sputigena (strain ATCC 35185 / DSM 20758 / CCUG 44933 / VPI D19B-28)</name>
    <dbReference type="NCBI Taxonomy" id="546271"/>
    <lineage>
        <taxon>Bacteria</taxon>
        <taxon>Bacillati</taxon>
        <taxon>Bacillota</taxon>
        <taxon>Negativicutes</taxon>
        <taxon>Selenomonadales</taxon>
        <taxon>Selenomonadaceae</taxon>
        <taxon>Selenomonas</taxon>
    </lineage>
</organism>
<dbReference type="Proteomes" id="UP000011124">
    <property type="component" value="Chromosome"/>
</dbReference>
<dbReference type="KEGG" id="ssg:Selsp_0430"/>
<evidence type="ECO:0000313" key="4">
    <source>
        <dbReference type="EMBL" id="AEB99402.1"/>
    </source>
</evidence>
<dbReference type="Gene3D" id="2.160.20.10">
    <property type="entry name" value="Single-stranded right-handed beta-helix, Pectin lyase-like"/>
    <property type="match status" value="1"/>
</dbReference>
<feature type="region of interest" description="Disordered" evidence="1">
    <location>
        <begin position="3041"/>
        <end position="3061"/>
    </location>
</feature>
<evidence type="ECO:0000256" key="1">
    <source>
        <dbReference type="SAM" id="MobiDB-lite"/>
    </source>
</evidence>
<dbReference type="HOGENOM" id="CLU_000209_0_0_9"/>
<dbReference type="SUPFAM" id="SSF51126">
    <property type="entry name" value="Pectin lyase-like"/>
    <property type="match status" value="1"/>
</dbReference>
<dbReference type="Pfam" id="PF05860">
    <property type="entry name" value="TPS"/>
    <property type="match status" value="1"/>
</dbReference>
<dbReference type="SMART" id="SM00912">
    <property type="entry name" value="Haemagg_act"/>
    <property type="match status" value="1"/>
</dbReference>
<dbReference type="NCBIfam" id="TIGR01901">
    <property type="entry name" value="adhes_NPXG"/>
    <property type="match status" value="1"/>
</dbReference>
<dbReference type="OrthoDB" id="1659784at2"/>
<dbReference type="InterPro" id="IPR041248">
    <property type="entry name" value="YDG"/>
</dbReference>
<feature type="region of interest" description="Disordered" evidence="1">
    <location>
        <begin position="3944"/>
        <end position="3974"/>
    </location>
</feature>
<dbReference type="EMBL" id="CP002637">
    <property type="protein sequence ID" value="AEB99402.1"/>
    <property type="molecule type" value="Genomic_DNA"/>
</dbReference>
<proteinExistence type="predicted"/>
<feature type="compositionally biased region" description="Low complexity" evidence="1">
    <location>
        <begin position="3897"/>
        <end position="3930"/>
    </location>
</feature>
<dbReference type="InterPro" id="IPR012334">
    <property type="entry name" value="Pectin_lyas_fold"/>
</dbReference>
<feature type="region of interest" description="Disordered" evidence="1">
    <location>
        <begin position="3897"/>
        <end position="3932"/>
    </location>
</feature>
<accession>F4EYJ5</accession>